<dbReference type="STRING" id="56193.YP76_16930"/>
<keyword evidence="1" id="KW-0812">Transmembrane</keyword>
<keyword evidence="4" id="KW-1185">Reference proteome</keyword>
<dbReference type="Proteomes" id="UP000033874">
    <property type="component" value="Unassembled WGS sequence"/>
</dbReference>
<feature type="domain" description="Cytochrome c oxidase subunit IV bacterial aa3 type" evidence="2">
    <location>
        <begin position="4"/>
        <end position="35"/>
    </location>
</feature>
<organism evidence="3 4">
    <name type="scientific">Sphingobium chungbukense</name>
    <dbReference type="NCBI Taxonomy" id="56193"/>
    <lineage>
        <taxon>Bacteria</taxon>
        <taxon>Pseudomonadati</taxon>
        <taxon>Pseudomonadota</taxon>
        <taxon>Alphaproteobacteria</taxon>
        <taxon>Sphingomonadales</taxon>
        <taxon>Sphingomonadaceae</taxon>
        <taxon>Sphingobium</taxon>
    </lineage>
</organism>
<dbReference type="PATRIC" id="fig|56193.3.peg.3546"/>
<dbReference type="EMBL" id="LBIC01000007">
    <property type="protein sequence ID" value="KKW91250.1"/>
    <property type="molecule type" value="Genomic_DNA"/>
</dbReference>
<evidence type="ECO:0000313" key="3">
    <source>
        <dbReference type="EMBL" id="KKW91250.1"/>
    </source>
</evidence>
<keyword evidence="1" id="KW-1133">Transmembrane helix</keyword>
<dbReference type="SUPFAM" id="SSF81469">
    <property type="entry name" value="Bacterial aa3 type cytochrome c oxidase subunit IV"/>
    <property type="match status" value="1"/>
</dbReference>
<evidence type="ECO:0000259" key="2">
    <source>
        <dbReference type="Pfam" id="PF07835"/>
    </source>
</evidence>
<reference evidence="3 4" key="1">
    <citation type="submission" date="2015-04" db="EMBL/GenBank/DDBJ databases">
        <title>Genome sequence of aromatic hydrocarbons-degrading Sphingobium chungbukense DJ77.</title>
        <authorList>
            <person name="Kim Y.-C."/>
            <person name="Chae J.-C."/>
        </authorList>
    </citation>
    <scope>NUCLEOTIDE SEQUENCE [LARGE SCALE GENOMIC DNA]</scope>
    <source>
        <strain evidence="3 4">DJ77</strain>
    </source>
</reference>
<evidence type="ECO:0000313" key="4">
    <source>
        <dbReference type="Proteomes" id="UP000033874"/>
    </source>
</evidence>
<gene>
    <name evidence="3" type="ORF">YP76_16930</name>
</gene>
<dbReference type="InterPro" id="IPR012422">
    <property type="entry name" value="Cyt_c_oxidase_su4_bac-aa3"/>
</dbReference>
<proteinExistence type="predicted"/>
<comment type="caution">
    <text evidence="3">The sequence shown here is derived from an EMBL/GenBank/DDBJ whole genome shotgun (WGS) entry which is preliminary data.</text>
</comment>
<dbReference type="InterPro" id="IPR036596">
    <property type="entry name" value="Cyt-C_aa3_sf"/>
</dbReference>
<accession>A0A0M3AN42</accession>
<dbReference type="Gene3D" id="1.20.5.160">
    <property type="entry name" value="Bacterial aa3 type cytochrome c oxidase subunit IV"/>
    <property type="match status" value="1"/>
</dbReference>
<protein>
    <submittedName>
        <fullName evidence="3">Cytochrome C oxidase subunit IV</fullName>
    </submittedName>
</protein>
<feature type="transmembrane region" description="Helical" evidence="1">
    <location>
        <begin position="20"/>
        <end position="40"/>
    </location>
</feature>
<sequence length="43" mass="4443">MASEGNIESANQTYAGFLSLMKWGTIASALVAALVVVLIAHGH</sequence>
<evidence type="ECO:0000256" key="1">
    <source>
        <dbReference type="SAM" id="Phobius"/>
    </source>
</evidence>
<dbReference type="AlphaFoldDB" id="A0A0M3AN42"/>
<dbReference type="RefSeq" id="WP_046764765.1">
    <property type="nucleotide sequence ID" value="NZ_LBIC01000007.1"/>
</dbReference>
<name>A0A0M3AN42_9SPHN</name>
<dbReference type="Pfam" id="PF07835">
    <property type="entry name" value="COX4_pro_2"/>
    <property type="match status" value="1"/>
</dbReference>
<keyword evidence="1" id="KW-0472">Membrane</keyword>